<dbReference type="SUPFAM" id="SSF51445">
    <property type="entry name" value="(Trans)glycosidases"/>
    <property type="match status" value="1"/>
</dbReference>
<keyword evidence="9" id="KW-1185">Reference proteome</keyword>
<dbReference type="InterPro" id="IPR006311">
    <property type="entry name" value="TAT_signal"/>
</dbReference>
<dbReference type="Pfam" id="PF00933">
    <property type="entry name" value="Glyco_hydro_3"/>
    <property type="match status" value="1"/>
</dbReference>
<evidence type="ECO:0000313" key="9">
    <source>
        <dbReference type="Proteomes" id="UP000658656"/>
    </source>
</evidence>
<comment type="similarity">
    <text evidence="1 4">Belongs to the glycosyl hydrolase 3 family.</text>
</comment>
<dbReference type="InterPro" id="IPR013783">
    <property type="entry name" value="Ig-like_fold"/>
</dbReference>
<feature type="chain" id="PRO_5034730771" evidence="6">
    <location>
        <begin position="26"/>
        <end position="791"/>
    </location>
</feature>
<dbReference type="EMBL" id="BNAV01000009">
    <property type="protein sequence ID" value="GHF71911.1"/>
    <property type="molecule type" value="Genomic_DNA"/>
</dbReference>
<reference evidence="8" key="2">
    <citation type="submission" date="2020-09" db="EMBL/GenBank/DDBJ databases">
        <authorList>
            <person name="Sun Q."/>
            <person name="Zhou Y."/>
        </authorList>
    </citation>
    <scope>NUCLEOTIDE SEQUENCE</scope>
    <source>
        <strain evidence="8">CGMCC 4.7679</strain>
    </source>
</reference>
<dbReference type="InterPro" id="IPR019800">
    <property type="entry name" value="Glyco_hydro_3_AS"/>
</dbReference>
<dbReference type="SUPFAM" id="SSF52279">
    <property type="entry name" value="Beta-D-glucan exohydrolase, C-terminal domain"/>
    <property type="match status" value="1"/>
</dbReference>
<dbReference type="OrthoDB" id="3187421at2"/>
<keyword evidence="4" id="KW-0326">Glycosidase</keyword>
<feature type="domain" description="PA14" evidence="7">
    <location>
        <begin position="374"/>
        <end position="531"/>
    </location>
</feature>
<evidence type="ECO:0000256" key="1">
    <source>
        <dbReference type="ARBA" id="ARBA00005336"/>
    </source>
</evidence>
<feature type="region of interest" description="Disordered" evidence="5">
    <location>
        <begin position="626"/>
        <end position="646"/>
    </location>
</feature>
<evidence type="ECO:0000313" key="8">
    <source>
        <dbReference type="EMBL" id="GHF71911.1"/>
    </source>
</evidence>
<dbReference type="InterPro" id="IPR037524">
    <property type="entry name" value="PA14/GLEYA"/>
</dbReference>
<proteinExistence type="inferred from homology"/>
<comment type="caution">
    <text evidence="8">The sequence shown here is derived from an EMBL/GenBank/DDBJ whole genome shotgun (WGS) entry which is preliminary data.</text>
</comment>
<dbReference type="Proteomes" id="UP000658656">
    <property type="component" value="Unassembled WGS sequence"/>
</dbReference>
<name>A0A8H9IWZ5_9PSEU</name>
<dbReference type="PRINTS" id="PR00133">
    <property type="entry name" value="GLHYDRLASE3"/>
</dbReference>
<dbReference type="AlphaFoldDB" id="A0A8H9IWZ5"/>
<dbReference type="PROSITE" id="PS00775">
    <property type="entry name" value="GLYCOSYL_HYDROL_F3"/>
    <property type="match status" value="1"/>
</dbReference>
<evidence type="ECO:0000256" key="3">
    <source>
        <dbReference type="ARBA" id="ARBA00023277"/>
    </source>
</evidence>
<reference evidence="8" key="1">
    <citation type="journal article" date="2014" name="Int. J. Syst. Evol. Microbiol.">
        <title>Complete genome sequence of Corynebacterium casei LMG S-19264T (=DSM 44701T), isolated from a smear-ripened cheese.</title>
        <authorList>
            <consortium name="US DOE Joint Genome Institute (JGI-PGF)"/>
            <person name="Walter F."/>
            <person name="Albersmeier A."/>
            <person name="Kalinowski J."/>
            <person name="Ruckert C."/>
        </authorList>
    </citation>
    <scope>NUCLEOTIDE SEQUENCE</scope>
    <source>
        <strain evidence="8">CGMCC 4.7679</strain>
    </source>
</reference>
<dbReference type="InterPro" id="IPR002772">
    <property type="entry name" value="Glyco_hydro_3_C"/>
</dbReference>
<dbReference type="Pfam" id="PF14310">
    <property type="entry name" value="Fn3-like"/>
    <property type="match status" value="1"/>
</dbReference>
<feature type="signal peptide" evidence="6">
    <location>
        <begin position="1"/>
        <end position="25"/>
    </location>
</feature>
<dbReference type="PROSITE" id="PS51820">
    <property type="entry name" value="PA14"/>
    <property type="match status" value="1"/>
</dbReference>
<keyword evidence="6" id="KW-0732">Signal</keyword>
<evidence type="ECO:0000256" key="2">
    <source>
        <dbReference type="ARBA" id="ARBA00022801"/>
    </source>
</evidence>
<dbReference type="InterPro" id="IPR036881">
    <property type="entry name" value="Glyco_hydro_3_C_sf"/>
</dbReference>
<dbReference type="InterPro" id="IPR001764">
    <property type="entry name" value="Glyco_hydro_3_N"/>
</dbReference>
<dbReference type="InterPro" id="IPR026891">
    <property type="entry name" value="Fn3-like"/>
</dbReference>
<dbReference type="PANTHER" id="PTHR42715:SF10">
    <property type="entry name" value="BETA-GLUCOSIDASE"/>
    <property type="match status" value="1"/>
</dbReference>
<dbReference type="RefSeq" id="WP_145933255.1">
    <property type="nucleotide sequence ID" value="NZ_BNAV01000009.1"/>
</dbReference>
<evidence type="ECO:0000259" key="7">
    <source>
        <dbReference type="PROSITE" id="PS51820"/>
    </source>
</evidence>
<dbReference type="Gene3D" id="2.60.40.10">
    <property type="entry name" value="Immunoglobulins"/>
    <property type="match status" value="1"/>
</dbReference>
<keyword evidence="2 4" id="KW-0378">Hydrolase</keyword>
<evidence type="ECO:0000256" key="4">
    <source>
        <dbReference type="RuleBase" id="RU361161"/>
    </source>
</evidence>
<dbReference type="InterPro" id="IPR050288">
    <property type="entry name" value="Cellulose_deg_GH3"/>
</dbReference>
<dbReference type="SMART" id="SM01217">
    <property type="entry name" value="Fn3_like"/>
    <property type="match status" value="1"/>
</dbReference>
<keyword evidence="3" id="KW-0119">Carbohydrate metabolism</keyword>
<evidence type="ECO:0000256" key="5">
    <source>
        <dbReference type="SAM" id="MobiDB-lite"/>
    </source>
</evidence>
<dbReference type="Gene3D" id="3.20.20.300">
    <property type="entry name" value="Glycoside hydrolase, family 3, N-terminal domain"/>
    <property type="match status" value="1"/>
</dbReference>
<gene>
    <name evidence="8" type="ORF">GCM10017566_52030</name>
</gene>
<dbReference type="GO" id="GO:0005975">
    <property type="term" value="P:carbohydrate metabolic process"/>
    <property type="evidence" value="ECO:0007669"/>
    <property type="project" value="InterPro"/>
</dbReference>
<protein>
    <submittedName>
        <fullName evidence="8">Glycosyl hydrolase</fullName>
    </submittedName>
</protein>
<dbReference type="InterPro" id="IPR036962">
    <property type="entry name" value="Glyco_hydro_3_N_sf"/>
</dbReference>
<dbReference type="Pfam" id="PF01915">
    <property type="entry name" value="Glyco_hydro_3_C"/>
    <property type="match status" value="1"/>
</dbReference>
<dbReference type="PROSITE" id="PS51318">
    <property type="entry name" value="TAT"/>
    <property type="match status" value="1"/>
</dbReference>
<dbReference type="Gene3D" id="3.40.50.1700">
    <property type="entry name" value="Glycoside hydrolase family 3 C-terminal domain"/>
    <property type="match status" value="1"/>
</dbReference>
<dbReference type="PANTHER" id="PTHR42715">
    <property type="entry name" value="BETA-GLUCOSIDASE"/>
    <property type="match status" value="1"/>
</dbReference>
<organism evidence="8 9">
    <name type="scientific">Amycolatopsis bartoniae</name>
    <dbReference type="NCBI Taxonomy" id="941986"/>
    <lineage>
        <taxon>Bacteria</taxon>
        <taxon>Bacillati</taxon>
        <taxon>Actinomycetota</taxon>
        <taxon>Actinomycetes</taxon>
        <taxon>Pseudonocardiales</taxon>
        <taxon>Pseudonocardiaceae</taxon>
        <taxon>Amycolatopsis</taxon>
    </lineage>
</organism>
<dbReference type="GO" id="GO:0004553">
    <property type="term" value="F:hydrolase activity, hydrolyzing O-glycosyl compounds"/>
    <property type="evidence" value="ECO:0007669"/>
    <property type="project" value="InterPro"/>
</dbReference>
<evidence type="ECO:0000256" key="6">
    <source>
        <dbReference type="SAM" id="SignalP"/>
    </source>
</evidence>
<sequence>MDVDRRTLLLATAAVALSPALPAAAASGDLVSRMTLEEKVSLLHGATDPNSLGQAGYLPGVPRLGIPEIRLTDGPAGVRVTRHATALPAPVALASTFDPDTARDYGRVIGEEGRSLGQDVLLAPMTNIVRVPQAGRNFETLGEDPLLAGTLVGAEVRGIQEAGLIATVKHYAANNFENGRQTVSADVDERTLREIYLPAFEAAVRAGVGAVMASYNRVNGVYASENRHLLTEILRNDWGFRGFVMSDWYATHSTEAVVAGLDMEMPDGTYFGGLVAAVRAGTIPESVVDAAARRIVGQLQRFGLLGRPRPRPPLDTKGHAKAARRFAVAGAVLLRNEKSVLPLADLHSVAVVGPTAKSPLVGGGGSAHVIPAAAESPLAALARRAGHELPYAPGVDLDGVPIPASALSTGTIDVTLPAGTTRTWTGTLTAPVTGDYDLRIQGAGAVQSFQGGITLTLDGAQIGSVGAIFGGNSRLLATGDGLGNAGKVVHLVAGQAHQFTITANGAADTPLRVRLAWITPARKQQALDDAVALARSARTVLLFAFNEGTEGQDRTSLALPDAQDPVVEAVSAANPRTVVVLNTGDPITMPWLDKTASVLQMWYPGQEGADATAALLLGEANPAGKLPETYPKRAEDAPTAPPERYPGVNGHAQYSEGIFVGYRFYDANDVEPLFPFGHGLSYTRFRYSDLSVQGRHVEFVLRNTGDRTGAEVAQVYVTPPSSAPVPMARQLAAFARAELHPGESRRMRLEIPERALSYWSSGGWRVVPGSREVQVGSSSRDVRLRRTVFVR</sequence>
<accession>A0A8H9IWZ5</accession>
<dbReference type="Gene3D" id="2.60.120.380">
    <property type="match status" value="1"/>
</dbReference>
<dbReference type="InterPro" id="IPR017853">
    <property type="entry name" value="GH"/>
</dbReference>